<sequence length="156" mass="17480">MLVFEYIPKGSLYDVLHGNGDSSNNVVKQNLTLEERLGIAIGSAEALDYMHSSANQKILHGDVKSGNILLNECFVPKVSDFGISRLMTQGKDHTTLVKGDKSYIDPVFMRTGILTKKSDVYSFEVVLIELITMKKPWSDEKESLQLNFVKSYMSDI</sequence>
<reference evidence="4" key="2">
    <citation type="submission" date="2021-02" db="EMBL/GenBank/DDBJ databases">
        <authorList>
            <person name="Kimball J.A."/>
            <person name="Haas M.W."/>
            <person name="Macchietto M."/>
            <person name="Kono T."/>
            <person name="Duquette J."/>
            <person name="Shao M."/>
        </authorList>
    </citation>
    <scope>NUCLEOTIDE SEQUENCE</scope>
    <source>
        <tissue evidence="4">Fresh leaf tissue</tissue>
    </source>
</reference>
<name>A0A8J5WFF0_ZIZPA</name>
<proteinExistence type="predicted"/>
<protein>
    <recommendedName>
        <fullName evidence="3">Protein kinase domain-containing protein</fullName>
    </recommendedName>
</protein>
<dbReference type="AlphaFoldDB" id="A0A8J5WFF0"/>
<gene>
    <name evidence="4" type="ORF">GUJ93_ZPchr0011g28351</name>
</gene>
<dbReference type="Proteomes" id="UP000729402">
    <property type="component" value="Unassembled WGS sequence"/>
</dbReference>
<feature type="domain" description="Protein kinase" evidence="3">
    <location>
        <begin position="1"/>
        <end position="156"/>
    </location>
</feature>
<dbReference type="PROSITE" id="PS00108">
    <property type="entry name" value="PROTEIN_KINASE_ST"/>
    <property type="match status" value="1"/>
</dbReference>
<organism evidence="4 5">
    <name type="scientific">Zizania palustris</name>
    <name type="common">Northern wild rice</name>
    <dbReference type="NCBI Taxonomy" id="103762"/>
    <lineage>
        <taxon>Eukaryota</taxon>
        <taxon>Viridiplantae</taxon>
        <taxon>Streptophyta</taxon>
        <taxon>Embryophyta</taxon>
        <taxon>Tracheophyta</taxon>
        <taxon>Spermatophyta</taxon>
        <taxon>Magnoliopsida</taxon>
        <taxon>Liliopsida</taxon>
        <taxon>Poales</taxon>
        <taxon>Poaceae</taxon>
        <taxon>BOP clade</taxon>
        <taxon>Oryzoideae</taxon>
        <taxon>Oryzeae</taxon>
        <taxon>Zizaniinae</taxon>
        <taxon>Zizania</taxon>
    </lineage>
</organism>
<keyword evidence="5" id="KW-1185">Reference proteome</keyword>
<dbReference type="EMBL" id="JAAALK010000081">
    <property type="protein sequence ID" value="KAG8090413.1"/>
    <property type="molecule type" value="Genomic_DNA"/>
</dbReference>
<dbReference type="InterPro" id="IPR000719">
    <property type="entry name" value="Prot_kinase_dom"/>
</dbReference>
<dbReference type="InterPro" id="IPR008271">
    <property type="entry name" value="Ser/Thr_kinase_AS"/>
</dbReference>
<evidence type="ECO:0000313" key="4">
    <source>
        <dbReference type="EMBL" id="KAG8090413.1"/>
    </source>
</evidence>
<dbReference type="Pfam" id="PF07714">
    <property type="entry name" value="PK_Tyr_Ser-Thr"/>
    <property type="match status" value="1"/>
</dbReference>
<dbReference type="InterPro" id="IPR045274">
    <property type="entry name" value="WAK-like"/>
</dbReference>
<dbReference type="PANTHER" id="PTHR27005">
    <property type="entry name" value="WALL-ASSOCIATED RECEPTOR KINASE-LIKE 21"/>
    <property type="match status" value="1"/>
</dbReference>
<dbReference type="GO" id="GO:0004674">
    <property type="term" value="F:protein serine/threonine kinase activity"/>
    <property type="evidence" value="ECO:0007669"/>
    <property type="project" value="TreeGrafter"/>
</dbReference>
<dbReference type="PANTHER" id="PTHR27005:SF468">
    <property type="entry name" value="OS01G0310500 PROTEIN"/>
    <property type="match status" value="1"/>
</dbReference>
<evidence type="ECO:0000259" key="3">
    <source>
        <dbReference type="PROSITE" id="PS50011"/>
    </source>
</evidence>
<dbReference type="GO" id="GO:0005524">
    <property type="term" value="F:ATP binding"/>
    <property type="evidence" value="ECO:0007669"/>
    <property type="project" value="UniProtKB-KW"/>
</dbReference>
<keyword evidence="2" id="KW-0067">ATP-binding</keyword>
<dbReference type="GO" id="GO:0004713">
    <property type="term" value="F:protein tyrosine kinase activity"/>
    <property type="evidence" value="ECO:0007669"/>
    <property type="project" value="InterPro"/>
</dbReference>
<evidence type="ECO:0000313" key="5">
    <source>
        <dbReference type="Proteomes" id="UP000729402"/>
    </source>
</evidence>
<comment type="caution">
    <text evidence="4">The sequence shown here is derived from an EMBL/GenBank/DDBJ whole genome shotgun (WGS) entry which is preliminary data.</text>
</comment>
<dbReference type="InterPro" id="IPR001245">
    <property type="entry name" value="Ser-Thr/Tyr_kinase_cat_dom"/>
</dbReference>
<evidence type="ECO:0000256" key="2">
    <source>
        <dbReference type="ARBA" id="ARBA00022840"/>
    </source>
</evidence>
<dbReference type="SMART" id="SM00219">
    <property type="entry name" value="TyrKc"/>
    <property type="match status" value="1"/>
</dbReference>
<dbReference type="GO" id="GO:0005886">
    <property type="term" value="C:plasma membrane"/>
    <property type="evidence" value="ECO:0007669"/>
    <property type="project" value="TreeGrafter"/>
</dbReference>
<dbReference type="GO" id="GO:0007166">
    <property type="term" value="P:cell surface receptor signaling pathway"/>
    <property type="evidence" value="ECO:0007669"/>
    <property type="project" value="InterPro"/>
</dbReference>
<reference evidence="4" key="1">
    <citation type="journal article" date="2021" name="bioRxiv">
        <title>Whole Genome Assembly and Annotation of Northern Wild Rice, Zizania palustris L., Supports a Whole Genome Duplication in the Zizania Genus.</title>
        <authorList>
            <person name="Haas M."/>
            <person name="Kono T."/>
            <person name="Macchietto M."/>
            <person name="Millas R."/>
            <person name="McGilp L."/>
            <person name="Shao M."/>
            <person name="Duquette J."/>
            <person name="Hirsch C.N."/>
            <person name="Kimball J."/>
        </authorList>
    </citation>
    <scope>NUCLEOTIDE SEQUENCE</scope>
    <source>
        <tissue evidence="4">Fresh leaf tissue</tissue>
    </source>
</reference>
<dbReference type="PROSITE" id="PS50011">
    <property type="entry name" value="PROTEIN_KINASE_DOM"/>
    <property type="match status" value="1"/>
</dbReference>
<dbReference type="InterPro" id="IPR020635">
    <property type="entry name" value="Tyr_kinase_cat_dom"/>
</dbReference>
<accession>A0A8J5WFF0</accession>
<keyword evidence="1" id="KW-0547">Nucleotide-binding</keyword>
<evidence type="ECO:0000256" key="1">
    <source>
        <dbReference type="ARBA" id="ARBA00022741"/>
    </source>
</evidence>
<dbReference type="OrthoDB" id="684810at2759"/>